<dbReference type="RefSeq" id="WP_137742796.1">
    <property type="nucleotide sequence ID" value="NZ_BORC01000002.1"/>
</dbReference>
<accession>A0A920BT44</accession>
<dbReference type="AlphaFoldDB" id="A0A920BT44"/>
<dbReference type="InterPro" id="IPR035911">
    <property type="entry name" value="MurE/MurF_N"/>
</dbReference>
<dbReference type="OrthoDB" id="2966672at2"/>
<evidence type="ECO:0000313" key="2">
    <source>
        <dbReference type="Proteomes" id="UP000682111"/>
    </source>
</evidence>
<sequence length="150" mass="17292">MFLTYEDLSTIFSDIMGTKEFDLDYQTVSLKADLYQPKGLYIPVDSTSCDLQQAIANGAVGVVWEKGRAIPKYTPNHFPVFYTDDPARAVKEVFLAYRAKISGKKMAKKDKTNFLFLDEKLLKEFYETYDNAVIAAKFNKLIEQFREEKE</sequence>
<comment type="caution">
    <text evidence="1">The sequence shown here is derived from an EMBL/GenBank/DDBJ whole genome shotgun (WGS) entry which is preliminary data.</text>
</comment>
<keyword evidence="2" id="KW-1185">Reference proteome</keyword>
<dbReference type="EMBL" id="BORC01000002">
    <property type="protein sequence ID" value="GIN61429.1"/>
    <property type="molecule type" value="Genomic_DNA"/>
</dbReference>
<dbReference type="Proteomes" id="UP000682111">
    <property type="component" value="Unassembled WGS sequence"/>
</dbReference>
<reference evidence="1" key="1">
    <citation type="submission" date="2021-03" db="EMBL/GenBank/DDBJ databases">
        <title>Antimicrobial resistance genes in bacteria isolated from Japanese honey, and their potential for conferring macrolide and lincosamide resistance in the American foulbrood pathogen Paenibacillus larvae.</title>
        <authorList>
            <person name="Okamoto M."/>
            <person name="Kumagai M."/>
            <person name="Kanamori H."/>
            <person name="Takamatsu D."/>
        </authorList>
    </citation>
    <scope>NUCLEOTIDE SEQUENCE</scope>
    <source>
        <strain evidence="1">J27TS8</strain>
    </source>
</reference>
<dbReference type="SUPFAM" id="SSF63418">
    <property type="entry name" value="MurE/MurF N-terminal domain"/>
    <property type="match status" value="1"/>
</dbReference>
<evidence type="ECO:0000313" key="1">
    <source>
        <dbReference type="EMBL" id="GIN61429.1"/>
    </source>
</evidence>
<organism evidence="1 2">
    <name type="scientific">Robertmurraya siralis</name>
    <dbReference type="NCBI Taxonomy" id="77777"/>
    <lineage>
        <taxon>Bacteria</taxon>
        <taxon>Bacillati</taxon>
        <taxon>Bacillota</taxon>
        <taxon>Bacilli</taxon>
        <taxon>Bacillales</taxon>
        <taxon>Bacillaceae</taxon>
        <taxon>Robertmurraya</taxon>
    </lineage>
</organism>
<proteinExistence type="predicted"/>
<gene>
    <name evidence="1" type="ORF">J27TS8_14220</name>
</gene>
<name>A0A920BT44_9BACI</name>
<protein>
    <submittedName>
        <fullName evidence="1">Uncharacterized protein</fullName>
    </submittedName>
</protein>